<reference evidence="7" key="1">
    <citation type="submission" date="2021-09" db="EMBL/GenBank/DDBJ databases">
        <authorList>
            <consortium name="AG Swart"/>
            <person name="Singh M."/>
            <person name="Singh A."/>
            <person name="Seah K."/>
            <person name="Emmerich C."/>
        </authorList>
    </citation>
    <scope>NUCLEOTIDE SEQUENCE</scope>
    <source>
        <strain evidence="7">ATCC30299</strain>
    </source>
</reference>
<comment type="function">
    <text evidence="6">Subunit of the oligosaccharyl transferase (OST) complex that catalyzes the initial transfer of a defined glycan (Glc(3)Man(9)GlcNAc(2) in eukaryotes) from the lipid carrier dolichol-pyrophosphate to an asparagine residue within an Asn-X-Ser/Thr consensus motif in nascent polypeptide chains, the first step in protein N-glycosylation. N-glycosylation occurs cotranslationally and the complex associates with the Sec61 complex at the channel-forming translocon complex that mediates protein translocation across the endoplasmic reticulum (ER). All subunits are required for a maximal enzyme activity.</text>
</comment>
<gene>
    <name evidence="7" type="ORF">BSTOLATCC_MIC43359</name>
</gene>
<keyword evidence="5 6" id="KW-0472">Membrane</keyword>
<dbReference type="Pfam" id="PF05251">
    <property type="entry name" value="Ost5"/>
    <property type="match status" value="1"/>
</dbReference>
<proteinExistence type="inferred from homology"/>
<keyword evidence="8" id="KW-1185">Reference proteome</keyword>
<dbReference type="Proteomes" id="UP001162131">
    <property type="component" value="Unassembled WGS sequence"/>
</dbReference>
<feature type="transmembrane region" description="Helical" evidence="6">
    <location>
        <begin position="56"/>
        <end position="80"/>
    </location>
</feature>
<evidence type="ECO:0000256" key="6">
    <source>
        <dbReference type="RuleBase" id="RU367008"/>
    </source>
</evidence>
<name>A0AAU9JQC9_9CILI</name>
<accession>A0AAU9JQC9</accession>
<organism evidence="7 8">
    <name type="scientific">Blepharisma stoltei</name>
    <dbReference type="NCBI Taxonomy" id="1481888"/>
    <lineage>
        <taxon>Eukaryota</taxon>
        <taxon>Sar</taxon>
        <taxon>Alveolata</taxon>
        <taxon>Ciliophora</taxon>
        <taxon>Postciliodesmatophora</taxon>
        <taxon>Heterotrichea</taxon>
        <taxon>Heterotrichida</taxon>
        <taxon>Blepharismidae</taxon>
        <taxon>Blepharisma</taxon>
    </lineage>
</organism>
<evidence type="ECO:0000256" key="3">
    <source>
        <dbReference type="ARBA" id="ARBA00022692"/>
    </source>
</evidence>
<dbReference type="AlphaFoldDB" id="A0AAU9JQC9"/>
<dbReference type="GO" id="GO:0008250">
    <property type="term" value="C:oligosaccharyltransferase complex"/>
    <property type="evidence" value="ECO:0007669"/>
    <property type="project" value="UniProtKB-UniRule"/>
</dbReference>
<evidence type="ECO:0000313" key="8">
    <source>
        <dbReference type="Proteomes" id="UP001162131"/>
    </source>
</evidence>
<evidence type="ECO:0000256" key="1">
    <source>
        <dbReference type="ARBA" id="ARBA00004141"/>
    </source>
</evidence>
<dbReference type="PANTHER" id="PTHR13636">
    <property type="entry name" value="TRANSMEMBRANE PROTEIN 258"/>
    <property type="match status" value="1"/>
</dbReference>
<dbReference type="GO" id="GO:0006487">
    <property type="term" value="P:protein N-linked glycosylation"/>
    <property type="evidence" value="ECO:0007669"/>
    <property type="project" value="UniProtKB-UniRule"/>
</dbReference>
<comment type="similarity">
    <text evidence="2 6">Belongs to the OST5 family.</text>
</comment>
<comment type="caution">
    <text evidence="7">The sequence shown here is derived from an EMBL/GenBank/DDBJ whole genome shotgun (WGS) entry which is preliminary data.</text>
</comment>
<feature type="transmembrane region" description="Helical" evidence="6">
    <location>
        <begin position="23"/>
        <end position="44"/>
    </location>
</feature>
<evidence type="ECO:0000256" key="4">
    <source>
        <dbReference type="ARBA" id="ARBA00022989"/>
    </source>
</evidence>
<dbReference type="InterPro" id="IPR007915">
    <property type="entry name" value="TMEM258/Ost5"/>
</dbReference>
<evidence type="ECO:0000256" key="5">
    <source>
        <dbReference type="ARBA" id="ARBA00023136"/>
    </source>
</evidence>
<evidence type="ECO:0000313" key="7">
    <source>
        <dbReference type="EMBL" id="CAG9327320.1"/>
    </source>
</evidence>
<dbReference type="EMBL" id="CAJZBQ010000043">
    <property type="protein sequence ID" value="CAG9327320.1"/>
    <property type="molecule type" value="Genomic_DNA"/>
</dbReference>
<protein>
    <recommendedName>
        <fullName evidence="6">Dolichyl-diphosphooligosaccharide-protein glycosyltransferase subunit OST5</fullName>
    </recommendedName>
</protein>
<keyword evidence="3 6" id="KW-0812">Transmembrane</keyword>
<sequence length="81" mass="8952">MATLPIGLSPFIPPVSEKLHPELALLLFVIGFILFSWLFVYQLTTSKSQRSLFKEICIAICISVLWGFAGLFGMLSAGVYV</sequence>
<keyword evidence="4 6" id="KW-1133">Transmembrane helix</keyword>
<comment type="subcellular location">
    <subcellularLocation>
        <location evidence="1 6">Membrane</location>
        <topology evidence="1 6">Multi-pass membrane protein</topology>
    </subcellularLocation>
</comment>
<evidence type="ECO:0000256" key="2">
    <source>
        <dbReference type="ARBA" id="ARBA00009825"/>
    </source>
</evidence>
<comment type="subunit">
    <text evidence="6">Component of the oligosaccharyltransferase (OST) complex.</text>
</comment>